<feature type="domain" description="Type II methyltransferase M.TaqI-like" evidence="7">
    <location>
        <begin position="280"/>
        <end position="465"/>
    </location>
</feature>
<dbReference type="Proteomes" id="UP000327294">
    <property type="component" value="Chromosome"/>
</dbReference>
<evidence type="ECO:0000256" key="6">
    <source>
        <dbReference type="SAM" id="MobiDB-lite"/>
    </source>
</evidence>
<dbReference type="KEGG" id="sphv:F9278_11995"/>
<dbReference type="REBASE" id="373079">
    <property type="entry name" value="SspGY16ORF11995P"/>
</dbReference>
<dbReference type="Pfam" id="PF07669">
    <property type="entry name" value="Eco57I"/>
    <property type="match status" value="1"/>
</dbReference>
<dbReference type="PANTHER" id="PTHR33841">
    <property type="entry name" value="DNA METHYLTRANSFERASE YEEA-RELATED"/>
    <property type="match status" value="1"/>
</dbReference>
<evidence type="ECO:0000259" key="8">
    <source>
        <dbReference type="Pfam" id="PF22654"/>
    </source>
</evidence>
<evidence type="ECO:0000256" key="2">
    <source>
        <dbReference type="ARBA" id="ARBA00022603"/>
    </source>
</evidence>
<comment type="catalytic activity">
    <reaction evidence="5">
        <text>a 2'-deoxyadenosine in DNA + S-adenosyl-L-methionine = an N(6)-methyl-2'-deoxyadenosine in DNA + S-adenosyl-L-homocysteine + H(+)</text>
        <dbReference type="Rhea" id="RHEA:15197"/>
        <dbReference type="Rhea" id="RHEA-COMP:12418"/>
        <dbReference type="Rhea" id="RHEA-COMP:12419"/>
        <dbReference type="ChEBI" id="CHEBI:15378"/>
        <dbReference type="ChEBI" id="CHEBI:57856"/>
        <dbReference type="ChEBI" id="CHEBI:59789"/>
        <dbReference type="ChEBI" id="CHEBI:90615"/>
        <dbReference type="ChEBI" id="CHEBI:90616"/>
        <dbReference type="EC" id="2.1.1.72"/>
    </reaction>
</comment>
<dbReference type="RefSeq" id="WP_152168315.1">
    <property type="nucleotide sequence ID" value="NZ_CP045096.1"/>
</dbReference>
<organism evidence="9 10">
    <name type="scientific">Streptomyces phaeolivaceus</name>
    <dbReference type="NCBI Taxonomy" id="2653200"/>
    <lineage>
        <taxon>Bacteria</taxon>
        <taxon>Bacillati</taxon>
        <taxon>Actinomycetota</taxon>
        <taxon>Actinomycetes</taxon>
        <taxon>Kitasatosporales</taxon>
        <taxon>Streptomycetaceae</taxon>
        <taxon>Streptomyces</taxon>
    </lineage>
</organism>
<evidence type="ECO:0000256" key="1">
    <source>
        <dbReference type="ARBA" id="ARBA00011900"/>
    </source>
</evidence>
<evidence type="ECO:0000256" key="4">
    <source>
        <dbReference type="ARBA" id="ARBA00022691"/>
    </source>
</evidence>
<keyword evidence="3 9" id="KW-0808">Transferase</keyword>
<evidence type="ECO:0000313" key="9">
    <source>
        <dbReference type="EMBL" id="QFQ96822.1"/>
    </source>
</evidence>
<evidence type="ECO:0000256" key="5">
    <source>
        <dbReference type="ARBA" id="ARBA00047942"/>
    </source>
</evidence>
<dbReference type="NCBIfam" id="NF033451">
    <property type="entry name" value="BREX_2_MTaseX"/>
    <property type="match status" value="1"/>
</dbReference>
<dbReference type="EMBL" id="CP045096">
    <property type="protein sequence ID" value="QFQ96822.1"/>
    <property type="molecule type" value="Genomic_DNA"/>
</dbReference>
<dbReference type="InterPro" id="IPR011639">
    <property type="entry name" value="MethylTrfase_TaqI-like_dom"/>
</dbReference>
<feature type="region of interest" description="Disordered" evidence="6">
    <location>
        <begin position="1180"/>
        <end position="1206"/>
    </location>
</feature>
<evidence type="ECO:0000259" key="7">
    <source>
        <dbReference type="Pfam" id="PF07669"/>
    </source>
</evidence>
<dbReference type="InterPro" id="IPR054277">
    <property type="entry name" value="DUF7008"/>
</dbReference>
<keyword evidence="10" id="KW-1185">Reference proteome</keyword>
<accession>A0A5P8K206</accession>
<dbReference type="AlphaFoldDB" id="A0A5P8K206"/>
<dbReference type="GO" id="GO:0032259">
    <property type="term" value="P:methylation"/>
    <property type="evidence" value="ECO:0007669"/>
    <property type="project" value="UniProtKB-KW"/>
</dbReference>
<sequence>MIDRKALLNDLKQQVKAVETDLGRQVKALGDVGARLKAEYDQARKLGRTAATWTSWLDERVTQVAVAWVLGTVFVRFCEDNRLIPEPYLTGPDGDRRELAESRYDAYVESDEDPTYRGWLEKAFEELGQGQAGRLLFDQRHNPLYQVPLSHDGARDLVEFWRGRDKAGVLVHDFTDPLNEDGTEGWDTRFLGDLYQDLSEAARKTYALLQTPEFVEEFILDRTMNPAVREFGYEELKMIDPTCGSGHFVLGAFRRLVRLWGEGQPGRDVHERVRAALDSVHGVDINAFAVAIARFRLLVAAMAASGVRTLREAARYEWPIHLAVGDSLIKARQLELTLGGDEDGVDDPLASFAYATEDVHEHPGILQQGRYHVVVGNPPYITVKDKKLNALYRELYDACAGKYALSVPFVQRFFELAKRGGPEGSGYGLVGQITASSFMKREFGAKLIEVYFGQKVELTEVIDTSGAYIPGHGTPTVILIGKRREGNRRSKTVRTVRSVQGEPSVPAEGEVGLVWEAITQQIDRPGSVSRWVSVGDLERARYFDRQPWSLTDGGLEIVEKLSEESVGSLRDITAEAGISCVTGEDDLYLLPANGSANRCGIKNVRSVITGDIIRDYQITSIFDAAWVYDSNFKVLDLDDIPEVDRFLRPYWSVISRRRRFGTPMLERGLTWYEWQELYPAKLRTPLTITFAFVATHNHFVLDRGGKVFKQSAPVIKLRKGGSEEEHLRLVGLLNSSIAGFWMKQVSHNMGSTVDSKGARQSTVPFDDFYQFNSTPLQSFPLPANYPTAHSVALDDLAQQLSSTGPEAVAARSVPAALTLREAKTLWASVRARMITLQEELDWQVYSLYNLHSEDLRVSDDPEDPNIPELALGERAFEIVLARRIAAGEASDEWFKRHDSTPITEIPAHWPAPYREVVRKRIDAIESNRAIGMVERPEYKRRWSTEGWDGLQGKALRSWLLDRLENRGHWFDENGQPVILTLGRLTDALSRDEDFVSVAKLYAPRKELAKVVAELITDEHVPFLSALRYKPAGMKKRADWEEVWDLQRKEDAAPDEPAKRKIRDSIPVPPKYTSADFLRPSYWRARGKLDVPKERFVSYGQTNAATPELYGWAGWDHREQAQALATYFTNTALSTEEITPFLAGLLELQPWLSQWHNEFDMAYSGSPADFFAGYRQQMQGEHGLTDDDLRNWQPPAATRGRRAAAKK</sequence>
<keyword evidence="2 9" id="KW-0489">Methyltransferase</keyword>
<protein>
    <recommendedName>
        <fullName evidence="1">site-specific DNA-methyltransferase (adenine-specific)</fullName>
        <ecNumber evidence="1">2.1.1.72</ecNumber>
    </recommendedName>
</protein>
<dbReference type="InterPro" id="IPR029063">
    <property type="entry name" value="SAM-dependent_MTases_sf"/>
</dbReference>
<evidence type="ECO:0000313" key="10">
    <source>
        <dbReference type="Proteomes" id="UP000327294"/>
    </source>
</evidence>
<dbReference type="InterPro" id="IPR050953">
    <property type="entry name" value="N4_N6_ade-DNA_methylase"/>
</dbReference>
<proteinExistence type="predicted"/>
<dbReference type="GO" id="GO:0003676">
    <property type="term" value="F:nucleic acid binding"/>
    <property type="evidence" value="ECO:0007669"/>
    <property type="project" value="InterPro"/>
</dbReference>
<dbReference type="GO" id="GO:0009007">
    <property type="term" value="F:site-specific DNA-methyltransferase (adenine-specific) activity"/>
    <property type="evidence" value="ECO:0007669"/>
    <property type="project" value="UniProtKB-EC"/>
</dbReference>
<dbReference type="Gene3D" id="3.40.50.150">
    <property type="entry name" value="Vaccinia Virus protein VP39"/>
    <property type="match status" value="1"/>
</dbReference>
<dbReference type="Pfam" id="PF22654">
    <property type="entry name" value="DUF7008"/>
    <property type="match status" value="1"/>
</dbReference>
<dbReference type="GO" id="GO:0006304">
    <property type="term" value="P:DNA modification"/>
    <property type="evidence" value="ECO:0007669"/>
    <property type="project" value="InterPro"/>
</dbReference>
<dbReference type="PANTHER" id="PTHR33841:SF1">
    <property type="entry name" value="DNA METHYLTRANSFERASE A"/>
    <property type="match status" value="1"/>
</dbReference>
<dbReference type="InterPro" id="IPR002052">
    <property type="entry name" value="DNA_methylase_N6_adenine_CS"/>
</dbReference>
<dbReference type="EC" id="2.1.1.72" evidence="1"/>
<feature type="domain" description="DUF7008" evidence="8">
    <location>
        <begin position="833"/>
        <end position="1201"/>
    </location>
</feature>
<dbReference type="SUPFAM" id="SSF53335">
    <property type="entry name" value="S-adenosyl-L-methionine-dependent methyltransferases"/>
    <property type="match status" value="1"/>
</dbReference>
<gene>
    <name evidence="9" type="primary">pglX</name>
    <name evidence="9" type="ORF">F9278_11995</name>
</gene>
<name>A0A5P8K206_9ACTN</name>
<evidence type="ECO:0000256" key="3">
    <source>
        <dbReference type="ARBA" id="ARBA00022679"/>
    </source>
</evidence>
<dbReference type="PROSITE" id="PS00092">
    <property type="entry name" value="N6_MTASE"/>
    <property type="match status" value="1"/>
</dbReference>
<keyword evidence="4" id="KW-0949">S-adenosyl-L-methionine</keyword>
<reference evidence="9 10" key="1">
    <citation type="submission" date="2019-10" db="EMBL/GenBank/DDBJ databases">
        <title>Streptomyces sp. strain GY16 isolated from leaves of Broussonetia papyrifera.</title>
        <authorList>
            <person name="Mo P."/>
        </authorList>
    </citation>
    <scope>NUCLEOTIDE SEQUENCE [LARGE SCALE GENOMIC DNA]</scope>
    <source>
        <strain evidence="9 10">GY16</strain>
    </source>
</reference>